<dbReference type="PRINTS" id="PR00081">
    <property type="entry name" value="GDHRDH"/>
</dbReference>
<comment type="similarity">
    <text evidence="2">Belongs to the short-chain dehydrogenases/reductases (SDR) family.</text>
</comment>
<reference evidence="3" key="1">
    <citation type="submission" date="2022-01" db="UniProtKB">
        <authorList>
            <consortium name="EnsemblMetazoa"/>
        </authorList>
    </citation>
    <scope>IDENTIFICATION</scope>
</reference>
<dbReference type="Pfam" id="PF00106">
    <property type="entry name" value="adh_short"/>
    <property type="match status" value="1"/>
</dbReference>
<dbReference type="AlphaFoldDB" id="A0A8I6TI95"/>
<dbReference type="PANTHER" id="PTHR43157:SF73">
    <property type="entry name" value="WW DOMAIN-CONTAINING OXIDOREDUCTASE-LIKE PROTEIN"/>
    <property type="match status" value="1"/>
</dbReference>
<evidence type="ECO:0000256" key="1">
    <source>
        <dbReference type="ARBA" id="ARBA00023002"/>
    </source>
</evidence>
<evidence type="ECO:0000313" key="3">
    <source>
        <dbReference type="EnsemblMetazoa" id="XP_014251455.1"/>
    </source>
</evidence>
<organism evidence="3 4">
    <name type="scientific">Cimex lectularius</name>
    <name type="common">Bed bug</name>
    <name type="synonym">Acanthia lectularia</name>
    <dbReference type="NCBI Taxonomy" id="79782"/>
    <lineage>
        <taxon>Eukaryota</taxon>
        <taxon>Metazoa</taxon>
        <taxon>Ecdysozoa</taxon>
        <taxon>Arthropoda</taxon>
        <taxon>Hexapoda</taxon>
        <taxon>Insecta</taxon>
        <taxon>Pterygota</taxon>
        <taxon>Neoptera</taxon>
        <taxon>Paraneoptera</taxon>
        <taxon>Hemiptera</taxon>
        <taxon>Heteroptera</taxon>
        <taxon>Panheteroptera</taxon>
        <taxon>Cimicomorpha</taxon>
        <taxon>Cimicidae</taxon>
        <taxon>Cimex</taxon>
    </lineage>
</organism>
<protein>
    <submittedName>
        <fullName evidence="3">Uncharacterized protein</fullName>
    </submittedName>
</protein>
<dbReference type="PANTHER" id="PTHR43157">
    <property type="entry name" value="PHOSPHATIDYLINOSITOL-GLYCAN BIOSYNTHESIS CLASS F PROTEIN-RELATED"/>
    <property type="match status" value="1"/>
</dbReference>
<dbReference type="KEGG" id="clec:106667796"/>
<dbReference type="GO" id="GO:0016491">
    <property type="term" value="F:oxidoreductase activity"/>
    <property type="evidence" value="ECO:0007669"/>
    <property type="project" value="UniProtKB-KW"/>
</dbReference>
<name>A0A8I6TI95_CIMLE</name>
<dbReference type="SUPFAM" id="SSF51735">
    <property type="entry name" value="NAD(P)-binding Rossmann-fold domains"/>
    <property type="match status" value="1"/>
</dbReference>
<accession>A0A8I6TI95</accession>
<dbReference type="Gene3D" id="3.40.50.720">
    <property type="entry name" value="NAD(P)-binding Rossmann-like Domain"/>
    <property type="match status" value="1"/>
</dbReference>
<dbReference type="GeneID" id="106667796"/>
<dbReference type="Proteomes" id="UP000494040">
    <property type="component" value="Unassembled WGS sequence"/>
</dbReference>
<evidence type="ECO:0000313" key="4">
    <source>
        <dbReference type="Proteomes" id="UP000494040"/>
    </source>
</evidence>
<dbReference type="OrthoDB" id="191139at2759"/>
<dbReference type="EnsemblMetazoa" id="XM_014395969.2">
    <property type="protein sequence ID" value="XP_014251455.1"/>
    <property type="gene ID" value="LOC106667796"/>
</dbReference>
<dbReference type="RefSeq" id="XP_014251455.1">
    <property type="nucleotide sequence ID" value="XM_014395969.2"/>
</dbReference>
<dbReference type="CDD" id="cd05327">
    <property type="entry name" value="retinol-DH_like_SDR_c_like"/>
    <property type="match status" value="1"/>
</dbReference>
<dbReference type="InterPro" id="IPR036291">
    <property type="entry name" value="NAD(P)-bd_dom_sf"/>
</dbReference>
<dbReference type="OMA" id="THICARI"/>
<dbReference type="InterPro" id="IPR002347">
    <property type="entry name" value="SDR_fam"/>
</dbReference>
<dbReference type="PRINTS" id="PR00080">
    <property type="entry name" value="SDRFAMILY"/>
</dbReference>
<evidence type="ECO:0000256" key="2">
    <source>
        <dbReference type="RuleBase" id="RU000363"/>
    </source>
</evidence>
<keyword evidence="4" id="KW-1185">Reference proteome</keyword>
<keyword evidence="1" id="KW-0560">Oxidoreductase</keyword>
<sequence>MGNFLSAKYVGKERIDGKCVVITGGNEGIGKYTALNLCKQGGHIVIACRSVQKGKDVAKWIEEKLQHKEKHGDVKIVQLDLSSLTSVRECADSILETEKRIDILINNAGVMFTPHKLSEDGYEIQFATNHLGHFLFTLLLLPRILASRPARIINLSSVAHYYCKSMEYEDLNMVDDYSPFRAYTRSKAANVLFTTELANRLKGRGVNVYAVHPGIVQTRLWKHSSDTICPGVTFIMDNLGFLFGKTPAQGAQTTLYCALSEEVDSESGFYYDNCRKKAPSEFVLNRDEAELLFVKSSEYVNLSSDPYDPFTPDSFQEQMNRIEE</sequence>
<proteinExistence type="inferred from homology"/>